<feature type="signal peptide" evidence="1">
    <location>
        <begin position="1"/>
        <end position="20"/>
    </location>
</feature>
<dbReference type="NCBIfam" id="TIGR02283">
    <property type="entry name" value="MltB_2"/>
    <property type="match status" value="1"/>
</dbReference>
<dbReference type="Pfam" id="PF13406">
    <property type="entry name" value="SLT_2"/>
    <property type="match status" value="1"/>
</dbReference>
<accession>A0A1T0B1Z1</accession>
<dbReference type="SUPFAM" id="SSF53955">
    <property type="entry name" value="Lysozyme-like"/>
    <property type="match status" value="1"/>
</dbReference>
<dbReference type="InterPro" id="IPR023346">
    <property type="entry name" value="Lysozyme-like_dom_sf"/>
</dbReference>
<dbReference type="GO" id="GO:0009253">
    <property type="term" value="P:peptidoglycan catabolic process"/>
    <property type="evidence" value="ECO:0007669"/>
    <property type="project" value="TreeGrafter"/>
</dbReference>
<dbReference type="Gene3D" id="1.10.530.10">
    <property type="match status" value="1"/>
</dbReference>
<reference evidence="3 4" key="1">
    <citation type="submission" date="2017-02" db="EMBL/GenBank/DDBJ databases">
        <title>Draft genome sequence of Haemophilus felis CCUG 31170 type strain.</title>
        <authorList>
            <person name="Engstrom-Jakobsson H."/>
            <person name="Salva-Serra F."/>
            <person name="Thorell K."/>
            <person name="Gonzales-Siles L."/>
            <person name="Karlsson R."/>
            <person name="Boulund F."/>
            <person name="Engstrand L."/>
            <person name="Kristiansson E."/>
            <person name="Moore E."/>
        </authorList>
    </citation>
    <scope>NUCLEOTIDE SEQUENCE [LARGE SCALE GENOMIC DNA]</scope>
    <source>
        <strain evidence="3 4">CCUG 31170</strain>
    </source>
</reference>
<dbReference type="InterPro" id="IPR031304">
    <property type="entry name" value="SLT_2"/>
</dbReference>
<evidence type="ECO:0000313" key="4">
    <source>
        <dbReference type="Proteomes" id="UP000190023"/>
    </source>
</evidence>
<dbReference type="STRING" id="123822.B0188_05400"/>
<evidence type="ECO:0000256" key="1">
    <source>
        <dbReference type="SAM" id="SignalP"/>
    </source>
</evidence>
<keyword evidence="4" id="KW-1185">Reference proteome</keyword>
<gene>
    <name evidence="3" type="ORF">B0188_05400</name>
</gene>
<protein>
    <recommendedName>
        <fullName evidence="2">Transglycosylase SLT domain-containing protein</fullName>
    </recommendedName>
</protein>
<dbReference type="Proteomes" id="UP000190023">
    <property type="component" value="Unassembled WGS sequence"/>
</dbReference>
<dbReference type="PANTHER" id="PTHR30163:SF8">
    <property type="entry name" value="LYTIC MUREIN TRANSGLYCOSYLASE"/>
    <property type="match status" value="1"/>
</dbReference>
<keyword evidence="1" id="KW-0732">Signal</keyword>
<proteinExistence type="predicted"/>
<feature type="domain" description="Transglycosylase SLT" evidence="2">
    <location>
        <begin position="120"/>
        <end position="406"/>
    </location>
</feature>
<feature type="chain" id="PRO_5013024052" description="Transglycosylase SLT domain-containing protein" evidence="1">
    <location>
        <begin position="21"/>
        <end position="411"/>
    </location>
</feature>
<evidence type="ECO:0000259" key="2">
    <source>
        <dbReference type="Pfam" id="PF13406"/>
    </source>
</evidence>
<organism evidence="3 4">
    <name type="scientific">[Haemophilus] felis</name>
    <dbReference type="NCBI Taxonomy" id="123822"/>
    <lineage>
        <taxon>Bacteria</taxon>
        <taxon>Pseudomonadati</taxon>
        <taxon>Pseudomonadota</taxon>
        <taxon>Gammaproteobacteria</taxon>
        <taxon>Pasteurellales</taxon>
        <taxon>Pasteurellaceae</taxon>
    </lineage>
</organism>
<dbReference type="EMBL" id="MUYB01000021">
    <property type="protein sequence ID" value="OOS04104.1"/>
    <property type="molecule type" value="Genomic_DNA"/>
</dbReference>
<dbReference type="FunFam" id="1.10.8.350:FF:000001">
    <property type="entry name" value="Lytic murein transglycosylase B"/>
    <property type="match status" value="1"/>
</dbReference>
<evidence type="ECO:0000313" key="3">
    <source>
        <dbReference type="EMBL" id="OOS04104.1"/>
    </source>
</evidence>
<dbReference type="CDD" id="cd13399">
    <property type="entry name" value="Slt35-like"/>
    <property type="match status" value="1"/>
</dbReference>
<dbReference type="AlphaFoldDB" id="A0A1T0B1Z1"/>
<dbReference type="GO" id="GO:0008933">
    <property type="term" value="F:peptidoglycan lytic transglycosylase activity"/>
    <property type="evidence" value="ECO:0007669"/>
    <property type="project" value="TreeGrafter"/>
</dbReference>
<dbReference type="InterPro" id="IPR011970">
    <property type="entry name" value="MltB_2"/>
</dbReference>
<dbReference type="InterPro" id="IPR043426">
    <property type="entry name" value="MltB-like"/>
</dbReference>
<dbReference type="Gene3D" id="1.10.8.350">
    <property type="entry name" value="Bacterial muramidase"/>
    <property type="match status" value="1"/>
</dbReference>
<sequence>MWFLSLRSFALIGAILYLTACSSSQDKVENYPEPPLLEPSASYAKPRDLQNFADYVLFLKGKAFSQGVSAKTLYEQQNIQFIQSAVDLDHKQAGKTKKKKTAKPAVSIVKAPPAQTATSESTINQENTTIQAKTISAKTKTQKKSKKVRRFNDATSRYLNRVITAKKVQLAKELYQQHQPLLQQISQQFNVPAEYIVALWGMESSFGRYQGKYDVLSVLATLAFEGRRENLFSREFIAALKMLDQQAISREKMLGSWAGAMGQTQFMPSSYLRYGVDANQDSQKDIWQTQDDVFASIANYLSSVGWEPNAVWGVEVSAGKSVVNKFSGIGFNKKRSLAQWQKLGVKVKFAKSLSAEKRAALMNYPLWLVSPEGSKGRLFLVTNNYRTLLNWNNSNHFALSIGMFAERIKGF</sequence>
<dbReference type="PANTHER" id="PTHR30163">
    <property type="entry name" value="MEMBRANE-BOUND LYTIC MUREIN TRANSGLYCOSYLASE B"/>
    <property type="match status" value="1"/>
</dbReference>
<name>A0A1T0B1Z1_9PAST</name>
<comment type="caution">
    <text evidence="3">The sequence shown here is derived from an EMBL/GenBank/DDBJ whole genome shotgun (WGS) entry which is preliminary data.</text>
</comment>